<evidence type="ECO:0000256" key="4">
    <source>
        <dbReference type="ARBA" id="ARBA00022679"/>
    </source>
</evidence>
<evidence type="ECO:0000256" key="6">
    <source>
        <dbReference type="ARBA" id="ARBA00022777"/>
    </source>
</evidence>
<dbReference type="Gene3D" id="1.20.5.1930">
    <property type="match status" value="1"/>
</dbReference>
<dbReference type="InterPro" id="IPR050482">
    <property type="entry name" value="Sensor_HK_TwoCompSys"/>
</dbReference>
<keyword evidence="7" id="KW-0067">ATP-binding</keyword>
<feature type="domain" description="DUF7134" evidence="13">
    <location>
        <begin position="11"/>
        <end position="147"/>
    </location>
</feature>
<evidence type="ECO:0000256" key="2">
    <source>
        <dbReference type="ARBA" id="ARBA00012438"/>
    </source>
</evidence>
<dbReference type="Pfam" id="PF07730">
    <property type="entry name" value="HisKA_3"/>
    <property type="match status" value="1"/>
</dbReference>
<evidence type="ECO:0000256" key="8">
    <source>
        <dbReference type="ARBA" id="ARBA00023012"/>
    </source>
</evidence>
<dbReference type="EC" id="2.7.13.3" evidence="2"/>
<gene>
    <name evidence="14" type="ORF">OWR29_22695</name>
</gene>
<keyword evidence="4" id="KW-0808">Transferase</keyword>
<dbReference type="SUPFAM" id="SSF55874">
    <property type="entry name" value="ATPase domain of HSP90 chaperone/DNA topoisomerase II/histidine kinase"/>
    <property type="match status" value="1"/>
</dbReference>
<accession>A0ABT4B2T9</accession>
<dbReference type="PANTHER" id="PTHR24421">
    <property type="entry name" value="NITRATE/NITRITE SENSOR PROTEIN NARX-RELATED"/>
    <property type="match status" value="1"/>
</dbReference>
<dbReference type="InterPro" id="IPR011712">
    <property type="entry name" value="Sig_transdc_His_kin_sub3_dim/P"/>
</dbReference>
<dbReference type="EMBL" id="JAPNTZ010000008">
    <property type="protein sequence ID" value="MCY1140816.1"/>
    <property type="molecule type" value="Genomic_DNA"/>
</dbReference>
<keyword evidence="10" id="KW-0472">Membrane</keyword>
<feature type="transmembrane region" description="Helical" evidence="10">
    <location>
        <begin position="32"/>
        <end position="51"/>
    </location>
</feature>
<proteinExistence type="predicted"/>
<feature type="region of interest" description="Disordered" evidence="9">
    <location>
        <begin position="405"/>
        <end position="425"/>
    </location>
</feature>
<feature type="transmembrane region" description="Helical" evidence="10">
    <location>
        <begin position="63"/>
        <end position="87"/>
    </location>
</feature>
<feature type="transmembrane region" description="Helical" evidence="10">
    <location>
        <begin position="122"/>
        <end position="140"/>
    </location>
</feature>
<comment type="caution">
    <text evidence="14">The sequence shown here is derived from an EMBL/GenBank/DDBJ whole genome shotgun (WGS) entry which is preliminary data.</text>
</comment>
<dbReference type="CDD" id="cd16917">
    <property type="entry name" value="HATPase_UhpB-NarQ-NarX-like"/>
    <property type="match status" value="1"/>
</dbReference>
<sequence>MGRRTDLLLGGTTAVVVGIAVAVDVRGSGAPPVAYLFALGFGALMLVRRRWPVAVLLASGAGLLGYYALGLPPIGLALPVGAALYSATEAGRLWWAVGSGASLVAVSSLARSLGGEDPGYLYGYELPTTVSVMAAAILFGEVVRSRRLWRAEVAGRAVREAERQVQHERLALARDLHDVLAHTMSVVTLHADVAAEAIEDGNTEAARTAVGRVQEAGRGAARELRGTVGALRSSPIERLAELEPIDSEPVVSPARPGRPVDGQPFEPGPPGSRDRTDQTVGSWTAESVGSLRRLDELIDSQPVEVAVEGRERSLPQVVEATAYRIVQEALTNARRHAPGNPVRLTLAYRPAELAIRVVNGGATSTGHGGHGLRGMRERAALLGGDLTAGPTPDGTFVVAATLPAESACPSPAGPSPMSAADERAR</sequence>
<protein>
    <recommendedName>
        <fullName evidence="2">histidine kinase</fullName>
        <ecNumber evidence="2">2.7.13.3</ecNumber>
    </recommendedName>
</protein>
<evidence type="ECO:0000313" key="14">
    <source>
        <dbReference type="EMBL" id="MCY1140816.1"/>
    </source>
</evidence>
<evidence type="ECO:0000256" key="3">
    <source>
        <dbReference type="ARBA" id="ARBA00022553"/>
    </source>
</evidence>
<evidence type="ECO:0000256" key="1">
    <source>
        <dbReference type="ARBA" id="ARBA00000085"/>
    </source>
</evidence>
<dbReference type="InterPro" id="IPR055558">
    <property type="entry name" value="DUF7134"/>
</dbReference>
<evidence type="ECO:0000313" key="15">
    <source>
        <dbReference type="Proteomes" id="UP001151002"/>
    </source>
</evidence>
<dbReference type="InterPro" id="IPR003594">
    <property type="entry name" value="HATPase_dom"/>
</dbReference>
<evidence type="ECO:0000256" key="9">
    <source>
        <dbReference type="SAM" id="MobiDB-lite"/>
    </source>
</evidence>
<dbReference type="Pfam" id="PF23539">
    <property type="entry name" value="DUF7134"/>
    <property type="match status" value="1"/>
</dbReference>
<feature type="domain" description="Signal transduction histidine kinase subgroup 3 dimerisation and phosphoacceptor" evidence="12">
    <location>
        <begin position="168"/>
        <end position="234"/>
    </location>
</feature>
<evidence type="ECO:0000256" key="7">
    <source>
        <dbReference type="ARBA" id="ARBA00022840"/>
    </source>
</evidence>
<keyword evidence="3" id="KW-0597">Phosphoprotein</keyword>
<name>A0ABT4B2T9_9ACTN</name>
<organism evidence="14 15">
    <name type="scientific">Paractinoplanes pyxinae</name>
    <dbReference type="NCBI Taxonomy" id="2997416"/>
    <lineage>
        <taxon>Bacteria</taxon>
        <taxon>Bacillati</taxon>
        <taxon>Actinomycetota</taxon>
        <taxon>Actinomycetes</taxon>
        <taxon>Micromonosporales</taxon>
        <taxon>Micromonosporaceae</taxon>
        <taxon>Paractinoplanes</taxon>
    </lineage>
</organism>
<keyword evidence="6 14" id="KW-0418">Kinase</keyword>
<dbReference type="InterPro" id="IPR036890">
    <property type="entry name" value="HATPase_C_sf"/>
</dbReference>
<evidence type="ECO:0000259" key="13">
    <source>
        <dbReference type="Pfam" id="PF23539"/>
    </source>
</evidence>
<feature type="region of interest" description="Disordered" evidence="9">
    <location>
        <begin position="242"/>
        <end position="282"/>
    </location>
</feature>
<keyword evidence="10" id="KW-0812">Transmembrane</keyword>
<dbReference type="PANTHER" id="PTHR24421:SF10">
    <property type="entry name" value="NITRATE_NITRITE SENSOR PROTEIN NARQ"/>
    <property type="match status" value="1"/>
</dbReference>
<dbReference type="RefSeq" id="WP_267565142.1">
    <property type="nucleotide sequence ID" value="NZ_JAPNTZ010000008.1"/>
</dbReference>
<dbReference type="Gene3D" id="3.30.565.10">
    <property type="entry name" value="Histidine kinase-like ATPase, C-terminal domain"/>
    <property type="match status" value="1"/>
</dbReference>
<comment type="catalytic activity">
    <reaction evidence="1">
        <text>ATP + protein L-histidine = ADP + protein N-phospho-L-histidine.</text>
        <dbReference type="EC" id="2.7.13.3"/>
    </reaction>
</comment>
<dbReference type="GO" id="GO:0016301">
    <property type="term" value="F:kinase activity"/>
    <property type="evidence" value="ECO:0007669"/>
    <property type="project" value="UniProtKB-KW"/>
</dbReference>
<dbReference type="Proteomes" id="UP001151002">
    <property type="component" value="Unassembled WGS sequence"/>
</dbReference>
<evidence type="ECO:0000256" key="5">
    <source>
        <dbReference type="ARBA" id="ARBA00022741"/>
    </source>
</evidence>
<keyword evidence="15" id="KW-1185">Reference proteome</keyword>
<feature type="domain" description="Histidine kinase/HSP90-like ATPase" evidence="11">
    <location>
        <begin position="320"/>
        <end position="405"/>
    </location>
</feature>
<feature type="transmembrane region" description="Helical" evidence="10">
    <location>
        <begin position="93"/>
        <end position="110"/>
    </location>
</feature>
<keyword evidence="10" id="KW-1133">Transmembrane helix</keyword>
<keyword evidence="5" id="KW-0547">Nucleotide-binding</keyword>
<evidence type="ECO:0000259" key="11">
    <source>
        <dbReference type="Pfam" id="PF02518"/>
    </source>
</evidence>
<evidence type="ECO:0000256" key="10">
    <source>
        <dbReference type="SAM" id="Phobius"/>
    </source>
</evidence>
<reference evidence="14" key="1">
    <citation type="submission" date="2022-11" db="EMBL/GenBank/DDBJ databases">
        <authorList>
            <person name="Somphong A."/>
            <person name="Phongsopitanun W."/>
        </authorList>
    </citation>
    <scope>NUCLEOTIDE SEQUENCE</scope>
    <source>
        <strain evidence="14">Pm04-4</strain>
    </source>
</reference>
<evidence type="ECO:0000259" key="12">
    <source>
        <dbReference type="Pfam" id="PF07730"/>
    </source>
</evidence>
<dbReference type="Pfam" id="PF02518">
    <property type="entry name" value="HATPase_c"/>
    <property type="match status" value="1"/>
</dbReference>
<keyword evidence="8" id="KW-0902">Two-component regulatory system</keyword>
<feature type="compositionally biased region" description="Low complexity" evidence="9">
    <location>
        <begin position="405"/>
        <end position="419"/>
    </location>
</feature>